<dbReference type="SUPFAM" id="SSF54001">
    <property type="entry name" value="Cysteine proteinases"/>
    <property type="match status" value="1"/>
</dbReference>
<reference evidence="5" key="2">
    <citation type="submission" date="2020-05" db="UniProtKB">
        <authorList>
            <consortium name="EnsemblMetazoa"/>
        </authorList>
    </citation>
    <scope>IDENTIFICATION</scope>
    <source>
        <strain evidence="5">IAEA</strain>
    </source>
</reference>
<evidence type="ECO:0000313" key="5">
    <source>
        <dbReference type="EnsemblMetazoa" id="GBRI024147-PA"/>
    </source>
</evidence>
<protein>
    <recommendedName>
        <fullName evidence="4">Ubiquitin-like protease family profile domain-containing protein</fullName>
    </recommendedName>
</protein>
<dbReference type="GO" id="GO:0008234">
    <property type="term" value="F:cysteine-type peptidase activity"/>
    <property type="evidence" value="ECO:0007669"/>
    <property type="project" value="InterPro"/>
</dbReference>
<dbReference type="GO" id="GO:0006508">
    <property type="term" value="P:proteolysis"/>
    <property type="evidence" value="ECO:0007669"/>
    <property type="project" value="UniProtKB-KW"/>
</dbReference>
<proteinExistence type="inferred from homology"/>
<dbReference type="Gene3D" id="1.10.418.20">
    <property type="match status" value="1"/>
</dbReference>
<dbReference type="Pfam" id="PF02902">
    <property type="entry name" value="Peptidase_C48"/>
    <property type="match status" value="1"/>
</dbReference>
<dbReference type="VEuPathDB" id="VectorBase:GBRI024147"/>
<dbReference type="InterPro" id="IPR003653">
    <property type="entry name" value="Peptidase_C48_C"/>
</dbReference>
<evidence type="ECO:0000256" key="1">
    <source>
        <dbReference type="ARBA" id="ARBA00005234"/>
    </source>
</evidence>
<dbReference type="InterPro" id="IPR038765">
    <property type="entry name" value="Papain-like_cys_pep_sf"/>
</dbReference>
<dbReference type="STRING" id="37001.A0A1A9WLN7"/>
<reference evidence="6" key="1">
    <citation type="submission" date="2014-03" db="EMBL/GenBank/DDBJ databases">
        <authorList>
            <person name="Aksoy S."/>
            <person name="Warren W."/>
            <person name="Wilson R.K."/>
        </authorList>
    </citation>
    <scope>NUCLEOTIDE SEQUENCE [LARGE SCALE GENOMIC DNA]</scope>
    <source>
        <strain evidence="6">IAEA</strain>
    </source>
</reference>
<comment type="similarity">
    <text evidence="1">Belongs to the peptidase C48 family.</text>
</comment>
<evidence type="ECO:0000256" key="3">
    <source>
        <dbReference type="ARBA" id="ARBA00022801"/>
    </source>
</evidence>
<keyword evidence="3" id="KW-0378">Hydrolase</keyword>
<feature type="domain" description="Ubiquitin-like protease family profile" evidence="4">
    <location>
        <begin position="35"/>
        <end position="94"/>
    </location>
</feature>
<keyword evidence="6" id="KW-1185">Reference proteome</keyword>
<keyword evidence="2" id="KW-0645">Protease</keyword>
<evidence type="ECO:0000256" key="2">
    <source>
        <dbReference type="ARBA" id="ARBA00022670"/>
    </source>
</evidence>
<dbReference type="AlphaFoldDB" id="A0A1A9WLN7"/>
<dbReference type="Proteomes" id="UP000091820">
    <property type="component" value="Unassembled WGS sequence"/>
</dbReference>
<sequence length="129" mass="14464">MQMGVVMYKQNEAEPSLGNMKLHPSQTHRGVITIFSNSTQQGNNSDCGIHMIENIYAYLCQAEEPCNAPQLPNYWRSAENAGAMRERVAKKIYTLVKAFGYSLEFLILTQLRPRIHSATLPAPRPISAP</sequence>
<name>A0A1A9WLN7_9MUSC</name>
<accession>A0A1A9WLN7</accession>
<organism evidence="5 6">
    <name type="scientific">Glossina brevipalpis</name>
    <dbReference type="NCBI Taxonomy" id="37001"/>
    <lineage>
        <taxon>Eukaryota</taxon>
        <taxon>Metazoa</taxon>
        <taxon>Ecdysozoa</taxon>
        <taxon>Arthropoda</taxon>
        <taxon>Hexapoda</taxon>
        <taxon>Insecta</taxon>
        <taxon>Pterygota</taxon>
        <taxon>Neoptera</taxon>
        <taxon>Endopterygota</taxon>
        <taxon>Diptera</taxon>
        <taxon>Brachycera</taxon>
        <taxon>Muscomorpha</taxon>
        <taxon>Hippoboscoidea</taxon>
        <taxon>Glossinidae</taxon>
        <taxon>Glossina</taxon>
    </lineage>
</organism>
<evidence type="ECO:0000259" key="4">
    <source>
        <dbReference type="Pfam" id="PF02902"/>
    </source>
</evidence>
<dbReference type="EnsemblMetazoa" id="GBRI024147-RA">
    <property type="protein sequence ID" value="GBRI024147-PA"/>
    <property type="gene ID" value="GBRI024147"/>
</dbReference>
<evidence type="ECO:0000313" key="6">
    <source>
        <dbReference type="Proteomes" id="UP000091820"/>
    </source>
</evidence>